<dbReference type="Gene3D" id="3.30.450.20">
    <property type="entry name" value="PAS domain"/>
    <property type="match status" value="2"/>
</dbReference>
<evidence type="ECO:0000256" key="5">
    <source>
        <dbReference type="ARBA" id="ARBA00022553"/>
    </source>
</evidence>
<dbReference type="PRINTS" id="PR00344">
    <property type="entry name" value="BCTRLSENSOR"/>
</dbReference>
<keyword evidence="7 15" id="KW-0812">Transmembrane</keyword>
<dbReference type="Gene3D" id="1.10.287.130">
    <property type="match status" value="1"/>
</dbReference>
<evidence type="ECO:0000256" key="15">
    <source>
        <dbReference type="SAM" id="Phobius"/>
    </source>
</evidence>
<feature type="region of interest" description="Disordered" evidence="14">
    <location>
        <begin position="518"/>
        <end position="539"/>
    </location>
</feature>
<evidence type="ECO:0000256" key="1">
    <source>
        <dbReference type="ARBA" id="ARBA00000085"/>
    </source>
</evidence>
<name>A0ABV7WES3_9MICO</name>
<dbReference type="InterPro" id="IPR033463">
    <property type="entry name" value="sCache_3"/>
</dbReference>
<dbReference type="InterPro" id="IPR016120">
    <property type="entry name" value="Sig_transdc_His_kin_SpoOB"/>
</dbReference>
<dbReference type="InterPro" id="IPR029151">
    <property type="entry name" value="Sensor-like_sf"/>
</dbReference>
<comment type="catalytic activity">
    <reaction evidence="1">
        <text>ATP + protein L-histidine = ADP + protein N-phospho-L-histidine.</text>
        <dbReference type="EC" id="2.7.13.3"/>
    </reaction>
</comment>
<keyword evidence="8" id="KW-0547">Nucleotide-binding</keyword>
<evidence type="ECO:0000256" key="14">
    <source>
        <dbReference type="SAM" id="MobiDB-lite"/>
    </source>
</evidence>
<dbReference type="InterPro" id="IPR039506">
    <property type="entry name" value="SPOB_a"/>
</dbReference>
<dbReference type="InterPro" id="IPR004358">
    <property type="entry name" value="Sig_transdc_His_kin-like_C"/>
</dbReference>
<dbReference type="SMART" id="SM00387">
    <property type="entry name" value="HATPase_c"/>
    <property type="match status" value="1"/>
</dbReference>
<dbReference type="SUPFAM" id="SSF103190">
    <property type="entry name" value="Sensory domain-like"/>
    <property type="match status" value="1"/>
</dbReference>
<keyword evidence="4" id="KW-1003">Cell membrane</keyword>
<dbReference type="PANTHER" id="PTHR45436:SF5">
    <property type="entry name" value="SENSOR HISTIDINE KINASE TRCS"/>
    <property type="match status" value="1"/>
</dbReference>
<keyword evidence="12" id="KW-0902">Two-component regulatory system</keyword>
<dbReference type="SUPFAM" id="SSF55874">
    <property type="entry name" value="ATPase domain of HSP90 chaperone/DNA topoisomerase II/histidine kinase"/>
    <property type="match status" value="1"/>
</dbReference>
<evidence type="ECO:0000256" key="7">
    <source>
        <dbReference type="ARBA" id="ARBA00022692"/>
    </source>
</evidence>
<feature type="domain" description="Histidine kinase" evidence="16">
    <location>
        <begin position="416"/>
        <end position="517"/>
    </location>
</feature>
<dbReference type="InterPro" id="IPR005467">
    <property type="entry name" value="His_kinase_dom"/>
</dbReference>
<evidence type="ECO:0000256" key="4">
    <source>
        <dbReference type="ARBA" id="ARBA00022475"/>
    </source>
</evidence>
<dbReference type="PANTHER" id="PTHR45436">
    <property type="entry name" value="SENSOR HISTIDINE KINASE YKOH"/>
    <property type="match status" value="1"/>
</dbReference>
<comment type="subcellular location">
    <subcellularLocation>
        <location evidence="2">Cell membrane</location>
        <topology evidence="2">Multi-pass membrane protein</topology>
    </subcellularLocation>
</comment>
<dbReference type="InterPro" id="IPR036890">
    <property type="entry name" value="HATPase_C_sf"/>
</dbReference>
<evidence type="ECO:0000313" key="18">
    <source>
        <dbReference type="Proteomes" id="UP001595685"/>
    </source>
</evidence>
<organism evidence="17 18">
    <name type="scientific">Aquipuribacter hungaricus</name>
    <dbReference type="NCBI Taxonomy" id="545624"/>
    <lineage>
        <taxon>Bacteria</taxon>
        <taxon>Bacillati</taxon>
        <taxon>Actinomycetota</taxon>
        <taxon>Actinomycetes</taxon>
        <taxon>Micrococcales</taxon>
        <taxon>Intrasporangiaceae</taxon>
        <taxon>Aquipuribacter</taxon>
    </lineage>
</organism>
<dbReference type="GO" id="GO:0005524">
    <property type="term" value="F:ATP binding"/>
    <property type="evidence" value="ECO:0007669"/>
    <property type="project" value="UniProtKB-KW"/>
</dbReference>
<dbReference type="Pfam" id="PF02518">
    <property type="entry name" value="HATPase_c"/>
    <property type="match status" value="1"/>
</dbReference>
<dbReference type="Pfam" id="PF17203">
    <property type="entry name" value="sCache_3_2"/>
    <property type="match status" value="1"/>
</dbReference>
<reference evidence="18" key="1">
    <citation type="journal article" date="2019" name="Int. J. Syst. Evol. Microbiol.">
        <title>The Global Catalogue of Microorganisms (GCM) 10K type strain sequencing project: providing services to taxonomists for standard genome sequencing and annotation.</title>
        <authorList>
            <consortium name="The Broad Institute Genomics Platform"/>
            <consortium name="The Broad Institute Genome Sequencing Center for Infectious Disease"/>
            <person name="Wu L."/>
            <person name="Ma J."/>
        </authorList>
    </citation>
    <scope>NUCLEOTIDE SEQUENCE [LARGE SCALE GENOMIC DNA]</scope>
    <source>
        <strain evidence="18">NCAIM B.02333</strain>
    </source>
</reference>
<comment type="caution">
    <text evidence="17">The sequence shown here is derived from an EMBL/GenBank/DDBJ whole genome shotgun (WGS) entry which is preliminary data.</text>
</comment>
<dbReference type="Proteomes" id="UP001595685">
    <property type="component" value="Unassembled WGS sequence"/>
</dbReference>
<keyword evidence="10 17" id="KW-0067">ATP-binding</keyword>
<accession>A0ABV7WES3</accession>
<keyword evidence="9" id="KW-0418">Kinase</keyword>
<evidence type="ECO:0000256" key="8">
    <source>
        <dbReference type="ARBA" id="ARBA00022741"/>
    </source>
</evidence>
<keyword evidence="6" id="KW-0808">Transferase</keyword>
<dbReference type="PROSITE" id="PS50109">
    <property type="entry name" value="HIS_KIN"/>
    <property type="match status" value="1"/>
</dbReference>
<proteinExistence type="predicted"/>
<dbReference type="SUPFAM" id="SSF55890">
    <property type="entry name" value="Sporulation response regulatory protein Spo0B"/>
    <property type="match status" value="1"/>
</dbReference>
<gene>
    <name evidence="17" type="ORF">ACFOLH_01285</name>
</gene>
<dbReference type="RefSeq" id="WP_376983594.1">
    <property type="nucleotide sequence ID" value="NZ_JBHRWW010000001.1"/>
</dbReference>
<dbReference type="Gene3D" id="3.30.565.10">
    <property type="entry name" value="Histidine kinase-like ATPase, C-terminal domain"/>
    <property type="match status" value="1"/>
</dbReference>
<evidence type="ECO:0000256" key="3">
    <source>
        <dbReference type="ARBA" id="ARBA00012438"/>
    </source>
</evidence>
<feature type="transmembrane region" description="Helical" evidence="15">
    <location>
        <begin position="172"/>
        <end position="194"/>
    </location>
</feature>
<dbReference type="Pfam" id="PF14689">
    <property type="entry name" value="SPOB_a"/>
    <property type="match status" value="1"/>
</dbReference>
<evidence type="ECO:0000256" key="11">
    <source>
        <dbReference type="ARBA" id="ARBA00022989"/>
    </source>
</evidence>
<keyword evidence="18" id="KW-1185">Reference proteome</keyword>
<evidence type="ECO:0000256" key="13">
    <source>
        <dbReference type="ARBA" id="ARBA00023136"/>
    </source>
</evidence>
<dbReference type="InterPro" id="IPR003594">
    <property type="entry name" value="HATPase_dom"/>
</dbReference>
<dbReference type="EMBL" id="JBHRWW010000001">
    <property type="protein sequence ID" value="MFC3686968.1"/>
    <property type="molecule type" value="Genomic_DNA"/>
</dbReference>
<evidence type="ECO:0000256" key="9">
    <source>
        <dbReference type="ARBA" id="ARBA00022777"/>
    </source>
</evidence>
<keyword evidence="5" id="KW-0597">Phosphoprotein</keyword>
<evidence type="ECO:0000313" key="17">
    <source>
        <dbReference type="EMBL" id="MFC3686968.1"/>
    </source>
</evidence>
<sequence>MVRTMSFNLQLVLLQTGIVLLTLAVGGLVAVQLQQQQIRDGYRQQVLTVATSTATLPSVVDAYDDEDPTATLQPLAELIRQASDMTFVVLTDAEGIRLTHPDPSRIGQAASTDPSSTLAGEVFVGTETGTLGESLRAKVPVRDATGRVIGAASVGILEAELDAALREDVPVLVVWLGGAAAVGVVLSVLVARMVRRRTHGLEPREIEQLLQAREAILHGVREGVVAVDADRVVLANEQSVRLLGLDADPTGARAADALDPAVLTLLAADEHAVDALVLVGERLLLANRSDAVVGGRPVARVLSLRDRTEVSEALRELDGQRSLTATLRAQAHEFANSLHVVQGLIDLGRPEDARAFIDRVGGGGDLVPGDGLSRLGDSAVAALLLAKAATARERGSRVRLDPASRVDRGDDDVLTAVGNLVDNALDAGGSGTTVEVLVVVDGAGSVVRVDDDGPGVAAEDRDRVFEVGVTTKPGGATGRGIGLALVRRAAGRRGGSAVVGVSPAGGARVEVRMPPRGAEVRTGGADDRAGVPGATVTVP</sequence>
<evidence type="ECO:0000256" key="10">
    <source>
        <dbReference type="ARBA" id="ARBA00022840"/>
    </source>
</evidence>
<keyword evidence="11 15" id="KW-1133">Transmembrane helix</keyword>
<dbReference type="EC" id="2.7.13.3" evidence="3"/>
<keyword evidence="13 15" id="KW-0472">Membrane</keyword>
<evidence type="ECO:0000256" key="6">
    <source>
        <dbReference type="ARBA" id="ARBA00022679"/>
    </source>
</evidence>
<protein>
    <recommendedName>
        <fullName evidence="3">histidine kinase</fullName>
        <ecNumber evidence="3">2.7.13.3</ecNumber>
    </recommendedName>
</protein>
<evidence type="ECO:0000259" key="16">
    <source>
        <dbReference type="PROSITE" id="PS50109"/>
    </source>
</evidence>
<dbReference type="InterPro" id="IPR050428">
    <property type="entry name" value="TCS_sensor_his_kinase"/>
</dbReference>
<evidence type="ECO:0000256" key="12">
    <source>
        <dbReference type="ARBA" id="ARBA00023012"/>
    </source>
</evidence>
<evidence type="ECO:0000256" key="2">
    <source>
        <dbReference type="ARBA" id="ARBA00004651"/>
    </source>
</evidence>